<dbReference type="PIRSF" id="PIRSF018968">
    <property type="entry name" value="ABC_permease_BceB"/>
    <property type="match status" value="1"/>
</dbReference>
<feature type="transmembrane region" description="Helical" evidence="6">
    <location>
        <begin position="21"/>
        <end position="40"/>
    </location>
</feature>
<feature type="transmembrane region" description="Helical" evidence="6">
    <location>
        <begin position="205"/>
        <end position="226"/>
    </location>
</feature>
<dbReference type="PANTHER" id="PTHR46795:SF3">
    <property type="entry name" value="ABC TRANSPORTER PERMEASE"/>
    <property type="match status" value="1"/>
</dbReference>
<evidence type="ECO:0000256" key="4">
    <source>
        <dbReference type="ARBA" id="ARBA00022989"/>
    </source>
</evidence>
<evidence type="ECO:0000256" key="1">
    <source>
        <dbReference type="ARBA" id="ARBA00004651"/>
    </source>
</evidence>
<gene>
    <name evidence="8" type="ORF">BAU18_002228</name>
</gene>
<evidence type="ECO:0000256" key="5">
    <source>
        <dbReference type="ARBA" id="ARBA00023136"/>
    </source>
</evidence>
<sequence>MSFFKLIINNVLRSARTYGSYFLASTFSVFVFFTFAMLTFHPQMRGGIQGSSGDVSELAGFGMIASQVLIVLLSIIFLWYSFWTFVKARKRDLGIYLMLGMKPKDLRKILFGENMLIGFVSIFTGVGLGVLFTKVILIVIENLLGIITGLRFYFPTLGILLTVVVFLGLYLLISLIMTLRIETETLSQLGKSDETPQPLPKTHPLLVVLAFMCLAGGYGSLVYFIYGSSGMGLLLVLACVLLTVLGTFLFFHQVVVYFYKGAKKRSSYWQGKKLLGIAEGIYKAKSNATMFALIACTASVALVGISVTVALGSSETGSRNSISTAFVLNESVTKADQVTNTSKTAQEMINIIKAGGHTPLYSQVITYPMGYQEKGTQDQEVGTYIAYCMKASDYNQVAKRFGFEALHPKADEIIAPASTAVEENKYQEEELSQRQQTLEVDLQSGTKELTLTSQPVRFRIANMYRFFIAPDDMVAQFQIAEDDDYPMIRYQLLDFKEWRTDENVNQKLLTLLHDKQDKYEELSMAPVDENLSDKEMEEHWEKLYNDYYLQYESRYEGWQKQRQSNGLILMIGVLLGGVFFIFTASIMYFRLFGDLDKEGRYHRSLYQLGLQPKQRHQIVTKQLVGMFYIPMLVATIHSAVAYWGIVQLSSLNLWHYFFIIIACYGGLMTLLFIICRWRYLVHLDVRAENPQGF</sequence>
<dbReference type="InterPro" id="IPR003838">
    <property type="entry name" value="ABC3_permease_C"/>
</dbReference>
<feature type="transmembrane region" description="Helical" evidence="6">
    <location>
        <begin position="291"/>
        <end position="312"/>
    </location>
</feature>
<dbReference type="RefSeq" id="WP_161869614.1">
    <property type="nucleotide sequence ID" value="NZ_MAEI02000001.1"/>
</dbReference>
<dbReference type="EMBL" id="MAEI02000001">
    <property type="protein sequence ID" value="MEO1782616.1"/>
    <property type="molecule type" value="Genomic_DNA"/>
</dbReference>
<feature type="transmembrane region" description="Helical" evidence="6">
    <location>
        <begin position="152"/>
        <end position="173"/>
    </location>
</feature>
<keyword evidence="3 6" id="KW-0812">Transmembrane</keyword>
<feature type="domain" description="ABC3 transporter permease C-terminal" evidence="7">
    <location>
        <begin position="68"/>
        <end position="181"/>
    </location>
</feature>
<dbReference type="Proteomes" id="UP001429357">
    <property type="component" value="Unassembled WGS sequence"/>
</dbReference>
<feature type="transmembrane region" description="Helical" evidence="6">
    <location>
        <begin position="60"/>
        <end position="82"/>
    </location>
</feature>
<organism evidence="8 9">
    <name type="scientific">Enterococcus diestrammenae</name>
    <dbReference type="NCBI Taxonomy" id="1155073"/>
    <lineage>
        <taxon>Bacteria</taxon>
        <taxon>Bacillati</taxon>
        <taxon>Bacillota</taxon>
        <taxon>Bacilli</taxon>
        <taxon>Lactobacillales</taxon>
        <taxon>Enterococcaceae</taxon>
        <taxon>Enterococcus</taxon>
    </lineage>
</organism>
<keyword evidence="6" id="KW-0813">Transport</keyword>
<evidence type="ECO:0000313" key="8">
    <source>
        <dbReference type="EMBL" id="MEO1782616.1"/>
    </source>
</evidence>
<keyword evidence="9" id="KW-1185">Reference proteome</keyword>
<keyword evidence="2 6" id="KW-1003">Cell membrane</keyword>
<dbReference type="PANTHER" id="PTHR46795">
    <property type="entry name" value="ABC TRANSPORTER PERMEASE-RELATED-RELATED"/>
    <property type="match status" value="1"/>
</dbReference>
<evidence type="ECO:0000256" key="6">
    <source>
        <dbReference type="PIRNR" id="PIRNR018968"/>
    </source>
</evidence>
<protein>
    <recommendedName>
        <fullName evidence="7">ABC3 transporter permease C-terminal domain-containing protein</fullName>
    </recommendedName>
</protein>
<name>A0ABV0F7M6_9ENTE</name>
<feature type="transmembrane region" description="Helical" evidence="6">
    <location>
        <begin position="623"/>
        <end position="645"/>
    </location>
</feature>
<dbReference type="Pfam" id="PF02687">
    <property type="entry name" value="FtsX"/>
    <property type="match status" value="1"/>
</dbReference>
<dbReference type="InterPro" id="IPR052536">
    <property type="entry name" value="ABC-4_Integral_Memb_Prot"/>
</dbReference>
<reference evidence="8 9" key="2">
    <citation type="submission" date="2024-02" db="EMBL/GenBank/DDBJ databases">
        <title>The Genome Sequence of Enterococcus diestrammenae JM9A.</title>
        <authorList>
            <person name="Earl A."/>
            <person name="Manson A."/>
            <person name="Gilmore M."/>
            <person name="Sanders J."/>
            <person name="Shea T."/>
            <person name="Howe W."/>
            <person name="Livny J."/>
            <person name="Cuomo C."/>
            <person name="Neafsey D."/>
            <person name="Birren B."/>
        </authorList>
    </citation>
    <scope>NUCLEOTIDE SEQUENCE [LARGE SCALE GENOMIC DNA]</scope>
    <source>
        <strain evidence="8 9">JM9A</strain>
    </source>
</reference>
<keyword evidence="4 6" id="KW-1133">Transmembrane helix</keyword>
<proteinExistence type="inferred from homology"/>
<dbReference type="InterPro" id="IPR027022">
    <property type="entry name" value="ABC_permease_BceB-typ"/>
</dbReference>
<evidence type="ECO:0000259" key="7">
    <source>
        <dbReference type="Pfam" id="PF02687"/>
    </source>
</evidence>
<feature type="transmembrane region" description="Helical" evidence="6">
    <location>
        <begin position="232"/>
        <end position="259"/>
    </location>
</feature>
<evidence type="ECO:0000256" key="2">
    <source>
        <dbReference type="ARBA" id="ARBA00022475"/>
    </source>
</evidence>
<comment type="caution">
    <text evidence="8">The sequence shown here is derived from an EMBL/GenBank/DDBJ whole genome shotgun (WGS) entry which is preliminary data.</text>
</comment>
<feature type="transmembrane region" description="Helical" evidence="6">
    <location>
        <begin position="567"/>
        <end position="591"/>
    </location>
</feature>
<comment type="similarity">
    <text evidence="6">Belongs to the ABC-4 integral membrane protein family.</text>
</comment>
<feature type="transmembrane region" description="Helical" evidence="6">
    <location>
        <begin position="116"/>
        <end position="140"/>
    </location>
</feature>
<reference evidence="9" key="1">
    <citation type="submission" date="2016-06" db="EMBL/GenBank/DDBJ databases">
        <title>Four novel species of enterococci isolated from chicken manure.</title>
        <authorList>
            <person name="Van Tyne D."/>
        </authorList>
    </citation>
    <scope>NUCLEOTIDE SEQUENCE [LARGE SCALE GENOMIC DNA]</scope>
    <source>
        <strain evidence="9">JM9A</strain>
    </source>
</reference>
<accession>A0ABV0F7M6</accession>
<keyword evidence="5 6" id="KW-0472">Membrane</keyword>
<comment type="subcellular location">
    <subcellularLocation>
        <location evidence="1 6">Cell membrane</location>
        <topology evidence="1 6">Multi-pass membrane protein</topology>
    </subcellularLocation>
</comment>
<evidence type="ECO:0000256" key="3">
    <source>
        <dbReference type="ARBA" id="ARBA00022692"/>
    </source>
</evidence>
<evidence type="ECO:0000313" key="9">
    <source>
        <dbReference type="Proteomes" id="UP001429357"/>
    </source>
</evidence>
<feature type="transmembrane region" description="Helical" evidence="6">
    <location>
        <begin position="657"/>
        <end position="677"/>
    </location>
</feature>